<dbReference type="InterPro" id="IPR007351">
    <property type="entry name" value="YjbR"/>
</dbReference>
<dbReference type="GO" id="GO:0003677">
    <property type="term" value="F:DNA binding"/>
    <property type="evidence" value="ECO:0007669"/>
    <property type="project" value="UniProtKB-KW"/>
</dbReference>
<dbReference type="PANTHER" id="PTHR35145">
    <property type="entry name" value="CYTOPLASMIC PROTEIN-RELATED"/>
    <property type="match status" value="1"/>
</dbReference>
<dbReference type="PANTHER" id="PTHR35145:SF1">
    <property type="entry name" value="CYTOPLASMIC PROTEIN"/>
    <property type="match status" value="1"/>
</dbReference>
<dbReference type="Proteomes" id="UP000663920">
    <property type="component" value="Chromosome"/>
</dbReference>
<dbReference type="Gene3D" id="3.90.1150.30">
    <property type="match status" value="1"/>
</dbReference>
<keyword evidence="1" id="KW-0238">DNA-binding</keyword>
<protein>
    <submittedName>
        <fullName evidence="1">MmcQ/YjbR family DNA-binding protein</fullName>
    </submittedName>
</protein>
<proteinExistence type="predicted"/>
<reference evidence="1 2" key="1">
    <citation type="submission" date="2021-03" db="EMBL/GenBank/DDBJ databases">
        <title>Complete genome of Polaribacter_sp.SM13.</title>
        <authorList>
            <person name="Jeong S.W."/>
            <person name="Bae J.W."/>
        </authorList>
    </citation>
    <scope>NUCLEOTIDE SEQUENCE [LARGE SCALE GENOMIC DNA]</scope>
    <source>
        <strain evidence="1 2">SM13</strain>
    </source>
</reference>
<gene>
    <name evidence="1" type="ORF">J3359_14730</name>
</gene>
<organism evidence="1 2">
    <name type="scientific">Polaribacter cellanae</name>
    <dbReference type="NCBI Taxonomy" id="2818493"/>
    <lineage>
        <taxon>Bacteria</taxon>
        <taxon>Pseudomonadati</taxon>
        <taxon>Bacteroidota</taxon>
        <taxon>Flavobacteriia</taxon>
        <taxon>Flavobacteriales</taxon>
        <taxon>Flavobacteriaceae</taxon>
    </lineage>
</organism>
<keyword evidence="2" id="KW-1185">Reference proteome</keyword>
<name>A0A975CLU7_9FLAO</name>
<dbReference type="InterPro" id="IPR038056">
    <property type="entry name" value="YjbR-like_sf"/>
</dbReference>
<dbReference type="EMBL" id="CP071869">
    <property type="protein sequence ID" value="QTE22053.1"/>
    <property type="molecule type" value="Genomic_DNA"/>
</dbReference>
<dbReference type="AlphaFoldDB" id="A0A975CLU7"/>
<evidence type="ECO:0000313" key="2">
    <source>
        <dbReference type="Proteomes" id="UP000663920"/>
    </source>
</evidence>
<dbReference type="RefSeq" id="WP_208077697.1">
    <property type="nucleotide sequence ID" value="NZ_CP071869.1"/>
</dbReference>
<dbReference type="Pfam" id="PF04237">
    <property type="entry name" value="YjbR"/>
    <property type="match status" value="1"/>
</dbReference>
<accession>A0A975CLU7</accession>
<sequence length="122" mass="14048">MHIEQLRDFCIAKKGVTEHFPFDDVTLVFKVMGKMFALVGLDRWENGEQKINLKCDPDKAEELRGKYEGIEAGYHMNKKHWNTLILNSSDVSDDLVRELINHSYDLVVKGLTKKLQAELEGL</sequence>
<dbReference type="KEGG" id="pcea:J3359_14730"/>
<dbReference type="SUPFAM" id="SSF142906">
    <property type="entry name" value="YjbR-like"/>
    <property type="match status" value="1"/>
</dbReference>
<dbReference type="InterPro" id="IPR058532">
    <property type="entry name" value="YjbR/MT2646/Rv2570-like"/>
</dbReference>
<evidence type="ECO:0000313" key="1">
    <source>
        <dbReference type="EMBL" id="QTE22053.1"/>
    </source>
</evidence>